<evidence type="ECO:0000313" key="2">
    <source>
        <dbReference type="EMBL" id="TLP40779.1"/>
    </source>
</evidence>
<feature type="domain" description="Transglutaminase-like" evidence="1">
    <location>
        <begin position="64"/>
        <end position="130"/>
    </location>
</feature>
<dbReference type="OrthoDB" id="5296450at2"/>
<protein>
    <submittedName>
        <fullName evidence="2">Transglutaminase domain-containing protein</fullName>
    </submittedName>
</protein>
<dbReference type="InterPro" id="IPR002931">
    <property type="entry name" value="Transglutaminase-like"/>
</dbReference>
<organism evidence="2 3">
    <name type="scientific">Arcobacter arenosus</name>
    <dbReference type="NCBI Taxonomy" id="2576037"/>
    <lineage>
        <taxon>Bacteria</taxon>
        <taxon>Pseudomonadati</taxon>
        <taxon>Campylobacterota</taxon>
        <taxon>Epsilonproteobacteria</taxon>
        <taxon>Campylobacterales</taxon>
        <taxon>Arcobacteraceae</taxon>
        <taxon>Arcobacter</taxon>
    </lineage>
</organism>
<dbReference type="RefSeq" id="WP_138151171.1">
    <property type="nucleotide sequence ID" value="NZ_VANU01000001.1"/>
</dbReference>
<gene>
    <name evidence="2" type="ORF">FDK22_01820</name>
</gene>
<sequence length="192" mass="21979">MQEFLNETEIIDYSDIGIKKLAFQLSKGLSKHEIVKKSFEYVRDEIRHSGDHKDNQTTLKASDVLKYKTGWCYSKSHLLAAILRANNIPCALVYQRLKLNDDGSGDKFCLHGLNAVYFEEYGWFRIDARGNKKGVNAQFDFPTEKLAFQIRFKGELDIPKLYASPVGEVVKVLSSYKSYKDVINNLPDTLVM</sequence>
<accession>A0A5R8Y3U4</accession>
<dbReference type="Proteomes" id="UP000308901">
    <property type="component" value="Unassembled WGS sequence"/>
</dbReference>
<keyword evidence="3" id="KW-1185">Reference proteome</keyword>
<dbReference type="PANTHER" id="PTHR33490:SF3">
    <property type="entry name" value="CONSERVED INTEGRAL MEMBRANE PROTEIN"/>
    <property type="match status" value="1"/>
</dbReference>
<dbReference type="Gene3D" id="3.10.620.30">
    <property type="match status" value="1"/>
</dbReference>
<dbReference type="Pfam" id="PF01841">
    <property type="entry name" value="Transglut_core"/>
    <property type="match status" value="1"/>
</dbReference>
<comment type="caution">
    <text evidence="2">The sequence shown here is derived from an EMBL/GenBank/DDBJ whole genome shotgun (WGS) entry which is preliminary data.</text>
</comment>
<dbReference type="PANTHER" id="PTHR33490">
    <property type="entry name" value="BLR5614 PROTEIN-RELATED"/>
    <property type="match status" value="1"/>
</dbReference>
<proteinExistence type="predicted"/>
<dbReference type="SMART" id="SM00460">
    <property type="entry name" value="TGc"/>
    <property type="match status" value="1"/>
</dbReference>
<dbReference type="SUPFAM" id="SSF54001">
    <property type="entry name" value="Cysteine proteinases"/>
    <property type="match status" value="1"/>
</dbReference>
<name>A0A5R8Y3U4_9BACT</name>
<evidence type="ECO:0000259" key="1">
    <source>
        <dbReference type="SMART" id="SM00460"/>
    </source>
</evidence>
<dbReference type="AlphaFoldDB" id="A0A5R8Y3U4"/>
<dbReference type="EMBL" id="VANU01000001">
    <property type="protein sequence ID" value="TLP40779.1"/>
    <property type="molecule type" value="Genomic_DNA"/>
</dbReference>
<evidence type="ECO:0000313" key="3">
    <source>
        <dbReference type="Proteomes" id="UP000308901"/>
    </source>
</evidence>
<dbReference type="InterPro" id="IPR038765">
    <property type="entry name" value="Papain-like_cys_pep_sf"/>
</dbReference>
<reference evidence="2 3" key="1">
    <citation type="submission" date="2019-05" db="EMBL/GenBank/DDBJ databases">
        <title>Arcobacter sp. nov., isolated from sea sediment.</title>
        <authorList>
            <person name="Kim W."/>
        </authorList>
    </citation>
    <scope>NUCLEOTIDE SEQUENCE [LARGE SCALE GENOMIC DNA]</scope>
    <source>
        <strain evidence="2 3">CAU 1517</strain>
    </source>
</reference>